<dbReference type="Pfam" id="PF01207">
    <property type="entry name" value="Dus"/>
    <property type="match status" value="1"/>
</dbReference>
<evidence type="ECO:0000256" key="1">
    <source>
        <dbReference type="ARBA" id="ARBA00001917"/>
    </source>
</evidence>
<keyword evidence="7" id="KW-0694">RNA-binding</keyword>
<dbReference type="PANTHER" id="PTHR42907:SF1">
    <property type="entry name" value="FMN-LINKED OXIDOREDUCTASES SUPERFAMILY PROTEIN"/>
    <property type="match status" value="1"/>
</dbReference>
<protein>
    <submittedName>
        <fullName evidence="11">tRNA-dihydrouridine(20/20a) synthase</fullName>
    </submittedName>
</protein>
<evidence type="ECO:0000256" key="5">
    <source>
        <dbReference type="ARBA" id="ARBA00022694"/>
    </source>
</evidence>
<name>A0AA35TS38_GEOBA</name>
<evidence type="ECO:0000256" key="3">
    <source>
        <dbReference type="ARBA" id="ARBA00022630"/>
    </source>
</evidence>
<reference evidence="11" key="1">
    <citation type="submission" date="2023-03" db="EMBL/GenBank/DDBJ databases">
        <authorList>
            <person name="Steffen K."/>
            <person name="Cardenas P."/>
        </authorList>
    </citation>
    <scope>NUCLEOTIDE SEQUENCE</scope>
</reference>
<keyword evidence="4" id="KW-0288">FMN</keyword>
<comment type="cofactor">
    <cofactor evidence="1">
        <name>FMN</name>
        <dbReference type="ChEBI" id="CHEBI:58210"/>
    </cofactor>
</comment>
<keyword evidence="2" id="KW-0820">tRNA-binding</keyword>
<dbReference type="Gene3D" id="3.20.20.70">
    <property type="entry name" value="Aldolase class I"/>
    <property type="match status" value="1"/>
</dbReference>
<evidence type="ECO:0000256" key="8">
    <source>
        <dbReference type="ARBA" id="ARBA00023002"/>
    </source>
</evidence>
<keyword evidence="5" id="KW-0819">tRNA processing</keyword>
<evidence type="ECO:0000256" key="6">
    <source>
        <dbReference type="ARBA" id="ARBA00022857"/>
    </source>
</evidence>
<keyword evidence="8" id="KW-0560">Oxidoreductase</keyword>
<evidence type="ECO:0000313" key="12">
    <source>
        <dbReference type="Proteomes" id="UP001174909"/>
    </source>
</evidence>
<dbReference type="Proteomes" id="UP001174909">
    <property type="component" value="Unassembled WGS sequence"/>
</dbReference>
<dbReference type="GO" id="GO:0017150">
    <property type="term" value="F:tRNA dihydrouridine synthase activity"/>
    <property type="evidence" value="ECO:0007669"/>
    <property type="project" value="InterPro"/>
</dbReference>
<feature type="region of interest" description="Disordered" evidence="9">
    <location>
        <begin position="310"/>
        <end position="351"/>
    </location>
</feature>
<dbReference type="Gene3D" id="1.20.120.1460">
    <property type="match status" value="1"/>
</dbReference>
<dbReference type="EMBL" id="CASHTH010004086">
    <property type="protein sequence ID" value="CAI8053370.1"/>
    <property type="molecule type" value="Genomic_DNA"/>
</dbReference>
<gene>
    <name evidence="11" type="ORF">GBAR_LOCUS29186</name>
</gene>
<dbReference type="InterPro" id="IPR018517">
    <property type="entry name" value="tRNA_hU_synthase_CS"/>
</dbReference>
<dbReference type="CDD" id="cd02801">
    <property type="entry name" value="DUS_like_FMN"/>
    <property type="match status" value="1"/>
</dbReference>
<keyword evidence="6" id="KW-0521">NADP</keyword>
<evidence type="ECO:0000256" key="7">
    <source>
        <dbReference type="ARBA" id="ARBA00022884"/>
    </source>
</evidence>
<dbReference type="SUPFAM" id="SSF51395">
    <property type="entry name" value="FMN-linked oxidoreductases"/>
    <property type="match status" value="1"/>
</dbReference>
<proteinExistence type="inferred from homology"/>
<organism evidence="11 12">
    <name type="scientific">Geodia barretti</name>
    <name type="common">Barrett's horny sponge</name>
    <dbReference type="NCBI Taxonomy" id="519541"/>
    <lineage>
        <taxon>Eukaryota</taxon>
        <taxon>Metazoa</taxon>
        <taxon>Porifera</taxon>
        <taxon>Demospongiae</taxon>
        <taxon>Heteroscleromorpha</taxon>
        <taxon>Tetractinellida</taxon>
        <taxon>Astrophorina</taxon>
        <taxon>Geodiidae</taxon>
        <taxon>Geodia</taxon>
    </lineage>
</organism>
<evidence type="ECO:0000256" key="4">
    <source>
        <dbReference type="ARBA" id="ARBA00022643"/>
    </source>
</evidence>
<dbReference type="PROSITE" id="PS01136">
    <property type="entry name" value="UPF0034"/>
    <property type="match status" value="1"/>
</dbReference>
<dbReference type="GO" id="GO:0000049">
    <property type="term" value="F:tRNA binding"/>
    <property type="evidence" value="ECO:0007669"/>
    <property type="project" value="UniProtKB-KW"/>
</dbReference>
<dbReference type="InterPro" id="IPR004653">
    <property type="entry name" value="DusA"/>
</dbReference>
<comment type="caution">
    <text evidence="11">The sequence shown here is derived from an EMBL/GenBank/DDBJ whole genome shotgun (WGS) entry which is preliminary data.</text>
</comment>
<evidence type="ECO:0000259" key="10">
    <source>
        <dbReference type="Pfam" id="PF01207"/>
    </source>
</evidence>
<dbReference type="InterPro" id="IPR035587">
    <property type="entry name" value="DUS-like_FMN-bd"/>
</dbReference>
<evidence type="ECO:0000313" key="11">
    <source>
        <dbReference type="EMBL" id="CAI8053370.1"/>
    </source>
</evidence>
<dbReference type="AlphaFoldDB" id="A0AA35TS38"/>
<dbReference type="InterPro" id="IPR013785">
    <property type="entry name" value="Aldolase_TIM"/>
</dbReference>
<keyword evidence="12" id="KW-1185">Reference proteome</keyword>
<dbReference type="NCBIfam" id="NF008774">
    <property type="entry name" value="PRK11815.1"/>
    <property type="match status" value="1"/>
</dbReference>
<dbReference type="GO" id="GO:0050660">
    <property type="term" value="F:flavin adenine dinucleotide binding"/>
    <property type="evidence" value="ECO:0007669"/>
    <property type="project" value="InterPro"/>
</dbReference>
<dbReference type="HAMAP" id="MF_02041">
    <property type="entry name" value="DusA_subfam"/>
    <property type="match status" value="1"/>
</dbReference>
<evidence type="ECO:0000256" key="9">
    <source>
        <dbReference type="SAM" id="MobiDB-lite"/>
    </source>
</evidence>
<feature type="domain" description="DUS-like FMN-binding" evidence="10">
    <location>
        <begin position="1"/>
        <end position="295"/>
    </location>
</feature>
<dbReference type="PANTHER" id="PTHR42907">
    <property type="entry name" value="FMN-LINKED OXIDOREDUCTASES SUPERFAMILY PROTEIN"/>
    <property type="match status" value="1"/>
</dbReference>
<keyword evidence="3" id="KW-0285">Flavoprotein</keyword>
<feature type="compositionally biased region" description="Basic and acidic residues" evidence="9">
    <location>
        <begin position="311"/>
        <end position="325"/>
    </location>
</feature>
<sequence>MMARTDRHCRYLLRQITARTLLYSEMIHAEAVLRGDRHRLLAFDEAEHPVGLQLGGAEPDALARAAEVGQVFGYDEINLNIGCPSPRVRAGRFGAALMEAPDLVADCARAMIRAVDVPVTVKCRIGIDGRGAYEDLKAFVETVAAAGVKSLAVHARIAVLDGLSPAENREIPPLRYDVVRRLKRDLPTLEVVINGGVASLDEAKAHLDAVDGAMIGRAAYADPAMLRAADRCIFGAPARAMPSRHDIARAMLPYVRRTCADGVPLHHITRHMLGLYAGRPGGRAWRRALGGGGHRPRAGAEVIEEALALVPERDSADEVPPRDAGRPNAGRGSGFAPPPARESPSINSPAR</sequence>
<evidence type="ECO:0000256" key="2">
    <source>
        <dbReference type="ARBA" id="ARBA00022555"/>
    </source>
</evidence>
<accession>A0AA35TS38</accession>